<dbReference type="EMBL" id="SMOL01000004">
    <property type="protein sequence ID" value="KAB2635530.1"/>
    <property type="molecule type" value="Genomic_DNA"/>
</dbReference>
<sequence length="59" mass="7023">MGHMEQTAENIKQLFYKFQVIATNKLNIGTCEDYVWVTKDELMEYFPEKAEFLNKMIIS</sequence>
<organism evidence="1 2">
    <name type="scientific">Pyrus ussuriensis x Pyrus communis</name>
    <dbReference type="NCBI Taxonomy" id="2448454"/>
    <lineage>
        <taxon>Eukaryota</taxon>
        <taxon>Viridiplantae</taxon>
        <taxon>Streptophyta</taxon>
        <taxon>Embryophyta</taxon>
        <taxon>Tracheophyta</taxon>
        <taxon>Spermatophyta</taxon>
        <taxon>Magnoliopsida</taxon>
        <taxon>eudicotyledons</taxon>
        <taxon>Gunneridae</taxon>
        <taxon>Pentapetalae</taxon>
        <taxon>rosids</taxon>
        <taxon>fabids</taxon>
        <taxon>Rosales</taxon>
        <taxon>Rosaceae</taxon>
        <taxon>Amygdaloideae</taxon>
        <taxon>Maleae</taxon>
        <taxon>Pyrus</taxon>
    </lineage>
</organism>
<dbReference type="GO" id="GO:0005762">
    <property type="term" value="C:mitochondrial large ribosomal subunit"/>
    <property type="evidence" value="ECO:0007669"/>
    <property type="project" value="TreeGrafter"/>
</dbReference>
<dbReference type="Gene3D" id="3.90.79.10">
    <property type="entry name" value="Nucleoside Triphosphate Pyrophosphohydrolase"/>
    <property type="match status" value="1"/>
</dbReference>
<evidence type="ECO:0000313" key="1">
    <source>
        <dbReference type="EMBL" id="KAB2635530.1"/>
    </source>
</evidence>
<dbReference type="OrthoDB" id="1725256at2759"/>
<reference evidence="1 2" key="3">
    <citation type="submission" date="2019-11" db="EMBL/GenBank/DDBJ databases">
        <title>A de novo genome assembly of a pear dwarfing rootstock.</title>
        <authorList>
            <person name="Wang F."/>
            <person name="Wang J."/>
            <person name="Li S."/>
            <person name="Zhang Y."/>
            <person name="Fang M."/>
            <person name="Ma L."/>
            <person name="Zhao Y."/>
            <person name="Jiang S."/>
        </authorList>
    </citation>
    <scope>NUCLEOTIDE SEQUENCE [LARGE SCALE GENOMIC DNA]</scope>
    <source>
        <strain evidence="1">S2</strain>
        <tissue evidence="1">Leaf</tissue>
    </source>
</reference>
<reference evidence="1 2" key="1">
    <citation type="submission" date="2019-09" db="EMBL/GenBank/DDBJ databases">
        <authorList>
            <person name="Ou C."/>
        </authorList>
    </citation>
    <scope>NUCLEOTIDE SEQUENCE [LARGE SCALE GENOMIC DNA]</scope>
    <source>
        <strain evidence="1">S2</strain>
        <tissue evidence="1">Leaf</tissue>
    </source>
</reference>
<proteinExistence type="predicted"/>
<dbReference type="Proteomes" id="UP000327157">
    <property type="component" value="Chromosome 5"/>
</dbReference>
<dbReference type="PANTHER" id="PTHR13124:SF12">
    <property type="entry name" value="LARGE RIBOSOMAL SUBUNIT PROTEIN ML46"/>
    <property type="match status" value="1"/>
</dbReference>
<accession>A0A5N5ICV8</accession>
<keyword evidence="1" id="KW-0687">Ribonucleoprotein</keyword>
<keyword evidence="2" id="KW-1185">Reference proteome</keyword>
<protein>
    <submittedName>
        <fullName evidence="1">39S ribosomal protein L46</fullName>
    </submittedName>
</protein>
<dbReference type="InterPro" id="IPR040008">
    <property type="entry name" value="Ribosomal_mL46"/>
</dbReference>
<dbReference type="GO" id="GO:0003735">
    <property type="term" value="F:structural constituent of ribosome"/>
    <property type="evidence" value="ECO:0007669"/>
    <property type="project" value="InterPro"/>
</dbReference>
<keyword evidence="1" id="KW-0689">Ribosomal protein</keyword>
<name>A0A5N5ICV8_9ROSA</name>
<comment type="caution">
    <text evidence="1">The sequence shown here is derived from an EMBL/GenBank/DDBJ whole genome shotgun (WGS) entry which is preliminary data.</text>
</comment>
<reference evidence="2" key="2">
    <citation type="submission" date="2019-10" db="EMBL/GenBank/DDBJ databases">
        <title>A de novo genome assembly of a pear dwarfing rootstock.</title>
        <authorList>
            <person name="Wang F."/>
            <person name="Wang J."/>
            <person name="Li S."/>
            <person name="Zhang Y."/>
            <person name="Fang M."/>
            <person name="Ma L."/>
            <person name="Zhao Y."/>
            <person name="Jiang S."/>
        </authorList>
    </citation>
    <scope>NUCLEOTIDE SEQUENCE [LARGE SCALE GENOMIC DNA]</scope>
</reference>
<evidence type="ECO:0000313" key="2">
    <source>
        <dbReference type="Proteomes" id="UP000327157"/>
    </source>
</evidence>
<gene>
    <name evidence="1" type="ORF">D8674_026064</name>
</gene>
<dbReference type="PANTHER" id="PTHR13124">
    <property type="entry name" value="39S RIBOSOMAL PROTEIN L46, MITOCHONDRIAL PRECURSOR-RELATED"/>
    <property type="match status" value="1"/>
</dbReference>
<dbReference type="AlphaFoldDB" id="A0A5N5ICV8"/>